<keyword evidence="4" id="KW-1185">Reference proteome</keyword>
<dbReference type="eggNOG" id="ENOG502RXKM">
    <property type="taxonomic scope" value="Eukaryota"/>
</dbReference>
<dbReference type="InterPro" id="IPR053275">
    <property type="entry name" value="Agnestin_monoxygenase"/>
</dbReference>
<dbReference type="EMBL" id="BAUL01000035">
    <property type="protein sequence ID" value="GAD92682.1"/>
    <property type="molecule type" value="Genomic_DNA"/>
</dbReference>
<dbReference type="InterPro" id="IPR036188">
    <property type="entry name" value="FAD/NAD-bd_sf"/>
</dbReference>
<dbReference type="InParanoid" id="V5FVQ0"/>
<dbReference type="PANTHER" id="PTHR38688">
    <property type="entry name" value="PYR_REDOX_2 DOMAIN-CONTAINING PROTEIN"/>
    <property type="match status" value="1"/>
</dbReference>
<dbReference type="PANTHER" id="PTHR38688:SF1">
    <property type="entry name" value="FAD_NAD(P)-BINDING DOMAIN-CONTAINING PROTEIN"/>
    <property type="match status" value="1"/>
</dbReference>
<reference evidence="4" key="1">
    <citation type="journal article" date="2014" name="Genome Announc.">
        <title>Draft genome sequence of the formaldehyde-resistant fungus Byssochlamys spectabilis No. 5 (anamorph Paecilomyces variotii No. 5) (NBRC109023).</title>
        <authorList>
            <person name="Oka T."/>
            <person name="Ekino K."/>
            <person name="Fukuda K."/>
            <person name="Nomura Y."/>
        </authorList>
    </citation>
    <scope>NUCLEOTIDE SEQUENCE [LARGE SCALE GENOMIC DNA]</scope>
    <source>
        <strain evidence="4">No. 5 / NBRC 109023</strain>
    </source>
</reference>
<dbReference type="Proteomes" id="UP000018001">
    <property type="component" value="Unassembled WGS sequence"/>
</dbReference>
<dbReference type="AlphaFoldDB" id="V5FVQ0"/>
<feature type="domain" description="FAD/NAD(P)-binding" evidence="2">
    <location>
        <begin position="392"/>
        <end position="595"/>
    </location>
</feature>
<feature type="region of interest" description="Disordered" evidence="1">
    <location>
        <begin position="1"/>
        <end position="29"/>
    </location>
</feature>
<feature type="compositionally biased region" description="Low complexity" evidence="1">
    <location>
        <begin position="1"/>
        <end position="10"/>
    </location>
</feature>
<organism evidence="3 4">
    <name type="scientific">Byssochlamys spectabilis (strain No. 5 / NBRC 109023)</name>
    <name type="common">Paecilomyces variotii</name>
    <dbReference type="NCBI Taxonomy" id="1356009"/>
    <lineage>
        <taxon>Eukaryota</taxon>
        <taxon>Fungi</taxon>
        <taxon>Dikarya</taxon>
        <taxon>Ascomycota</taxon>
        <taxon>Pezizomycotina</taxon>
        <taxon>Eurotiomycetes</taxon>
        <taxon>Eurotiomycetidae</taxon>
        <taxon>Eurotiales</taxon>
        <taxon>Thermoascaceae</taxon>
        <taxon>Paecilomyces</taxon>
    </lineage>
</organism>
<dbReference type="GO" id="GO:0016491">
    <property type="term" value="F:oxidoreductase activity"/>
    <property type="evidence" value="ECO:0007669"/>
    <property type="project" value="InterPro"/>
</dbReference>
<gene>
    <name evidence="3" type="ORF">PVAR5_1275</name>
</gene>
<dbReference type="SUPFAM" id="SSF51905">
    <property type="entry name" value="FAD/NAD(P)-binding domain"/>
    <property type="match status" value="1"/>
</dbReference>
<evidence type="ECO:0000313" key="4">
    <source>
        <dbReference type="Proteomes" id="UP000018001"/>
    </source>
</evidence>
<proteinExistence type="predicted"/>
<protein>
    <recommendedName>
        <fullName evidence="2">FAD/NAD(P)-binding domain-containing protein</fullName>
    </recommendedName>
</protein>
<sequence length="774" mass="85682">MRRFLRGGFPRFPPQQAEPPEEQEAKPEPEVFYPSLRDVIEVRGILRLGLVPEGLPTEMVDLIIDTAEYWPSVEAKLPGPTTVSKDGDRELVRTPPLCLEKPEDSTVPRTLPHRGQHPCRKIIFDIWSRDQGFGGGARNQNSKYDGSYSWFDVFIIPADHGDAESPEEQRFEARIKPGEPYFIPTPNRLQSNVVAGKELVHHHIVWHHEDSIKADSHEAWEIELAQGRGRATLDGSAVRVMKIGDSVSVWARARFGGWLNRVERLSALLIPSRNHAIVLPALVTHGPPSNSQRYKEEHVHNDQIDPPKAILVAQTGWTGFARLLAALASARRPPAAAKLERMSRRQANPPATVYARGGASVVAHLRSHQQQRSMLRATGRGGPMGSPQRYAAVVVGAGPAGLAVIGNLLERQIGGKIAWVDPSFQAGRINKKYREVPSNTKVSLFQAYAKAVQPFRNVIDATPKPNAFTTMTKLDPDQGCSLHYAADLCKMLTEGITKRDDVYACCGVVTKADLAENSQWTVYIKSYETLSEVQVMAPRLVLCTGSSPTFIPIPVPGLSIQKLDLDVVLKPSELFEALPADSPRTVAVIGASHSAILALMNLVNLARSSHPKLRIKWFTRHALRYAEYKDGWILRDNTGLKGLAATWAREQLEDKRLPQSEAGRFIEKVDCSGGKETAEFQAQLPSCTHIVQAVGFTRDPLPTLSRDGQPLEPQFDHHTGGFSDQDGQVIKGLYGAGIAFPERVVDPYKNVELNVGLWKFMNFLKRVCPSWISA</sequence>
<comment type="caution">
    <text evidence="3">The sequence shown here is derived from an EMBL/GenBank/DDBJ whole genome shotgun (WGS) entry which is preliminary data.</text>
</comment>
<evidence type="ECO:0000256" key="1">
    <source>
        <dbReference type="SAM" id="MobiDB-lite"/>
    </source>
</evidence>
<evidence type="ECO:0000259" key="2">
    <source>
        <dbReference type="Pfam" id="PF07992"/>
    </source>
</evidence>
<name>V5FVQ0_BYSSN</name>
<dbReference type="Gene3D" id="3.50.50.60">
    <property type="entry name" value="FAD/NAD(P)-binding domain"/>
    <property type="match status" value="1"/>
</dbReference>
<dbReference type="OrthoDB" id="432536at2759"/>
<dbReference type="InterPro" id="IPR023753">
    <property type="entry name" value="FAD/NAD-binding_dom"/>
</dbReference>
<accession>V5FVQ0</accession>
<dbReference type="HOGENOM" id="CLU_361291_0_0_1"/>
<evidence type="ECO:0000313" key="3">
    <source>
        <dbReference type="EMBL" id="GAD92682.1"/>
    </source>
</evidence>
<dbReference type="Pfam" id="PF07992">
    <property type="entry name" value="Pyr_redox_2"/>
    <property type="match status" value="1"/>
</dbReference>